<organism evidence="8 9">
    <name type="scientific">Aliibacillus thermotolerans</name>
    <dbReference type="NCBI Taxonomy" id="1834418"/>
    <lineage>
        <taxon>Bacteria</taxon>
        <taxon>Bacillati</taxon>
        <taxon>Bacillota</taxon>
        <taxon>Bacilli</taxon>
        <taxon>Bacillales</taxon>
        <taxon>Bacillaceae</taxon>
        <taxon>Aliibacillus</taxon>
    </lineage>
</organism>
<dbReference type="InterPro" id="IPR004556">
    <property type="entry name" value="HemK-like"/>
</dbReference>
<dbReference type="HAMAP" id="MF_02126">
    <property type="entry name" value="RF_methyltr_PrmC"/>
    <property type="match status" value="1"/>
</dbReference>
<evidence type="ECO:0000256" key="1">
    <source>
        <dbReference type="ARBA" id="ARBA00022603"/>
    </source>
</evidence>
<comment type="caution">
    <text evidence="5">Lacks conserved residue(s) required for the propagation of feature annotation.</text>
</comment>
<dbReference type="EMBL" id="JBHSPF010000009">
    <property type="protein sequence ID" value="MFC5627610.1"/>
    <property type="molecule type" value="Genomic_DNA"/>
</dbReference>
<dbReference type="Proteomes" id="UP001596143">
    <property type="component" value="Unassembled WGS sequence"/>
</dbReference>
<dbReference type="Pfam" id="PF05175">
    <property type="entry name" value="MTS"/>
    <property type="match status" value="1"/>
</dbReference>
<dbReference type="RefSeq" id="WP_270896614.1">
    <property type="nucleotide sequence ID" value="NZ_JBHSPF010000009.1"/>
</dbReference>
<dbReference type="InterPro" id="IPR019874">
    <property type="entry name" value="RF_methyltr_PrmC"/>
</dbReference>
<dbReference type="InterPro" id="IPR002052">
    <property type="entry name" value="DNA_methylase_N6_adenine_CS"/>
</dbReference>
<evidence type="ECO:0000313" key="8">
    <source>
        <dbReference type="EMBL" id="MFC5627610.1"/>
    </source>
</evidence>
<dbReference type="NCBIfam" id="TIGR03534">
    <property type="entry name" value="RF_mod_PrmC"/>
    <property type="match status" value="1"/>
</dbReference>
<feature type="domain" description="Release factor glutamine methyltransferase N-terminal" evidence="7">
    <location>
        <begin position="9"/>
        <end position="77"/>
    </location>
</feature>
<feature type="binding site" evidence="5">
    <location>
        <position position="146"/>
    </location>
    <ligand>
        <name>S-adenosyl-L-methionine</name>
        <dbReference type="ChEBI" id="CHEBI:59789"/>
    </ligand>
</feature>
<dbReference type="InterPro" id="IPR040758">
    <property type="entry name" value="PrmC_N"/>
</dbReference>
<evidence type="ECO:0000259" key="7">
    <source>
        <dbReference type="Pfam" id="PF17827"/>
    </source>
</evidence>
<sequence>MSERIRVYEALQWASSFLEKHGREMRAADILLKHHLHVKWTEFHLKRRDVLSPAVWEAFQKDVKAHSQGIPVQHLIGYEFFYGRRFSVSNKVLIPRPETEELVAHVIESLSSKNDSPTILDLGTGSGAIAITLALEIPKAKVCAVDISEEALHVAIENNDRLGANVTFLQGDLFAPVEGKKWDVIVANPPYIPKKEWEQLDVTVKDHEPALALIGDEDKGVSFYEEIARKLPVTLKKTGFAFFEIGYNQGAEVKSIMEQHLPKRKVTVKKDINGKDRIVQVYPESE</sequence>
<keyword evidence="9" id="KW-1185">Reference proteome</keyword>
<dbReference type="InterPro" id="IPR050320">
    <property type="entry name" value="N5-glutamine_MTase"/>
</dbReference>
<gene>
    <name evidence="5 8" type="primary">prmC</name>
    <name evidence="8" type="ORF">ACFPTR_01690</name>
</gene>
<dbReference type="GO" id="GO:0102559">
    <property type="term" value="F:peptide chain release factor N(5)-glutamine methyltransferase activity"/>
    <property type="evidence" value="ECO:0007669"/>
    <property type="project" value="UniProtKB-EC"/>
</dbReference>
<dbReference type="NCBIfam" id="TIGR00536">
    <property type="entry name" value="hemK_fam"/>
    <property type="match status" value="1"/>
</dbReference>
<evidence type="ECO:0000256" key="5">
    <source>
        <dbReference type="HAMAP-Rule" id="MF_02126"/>
    </source>
</evidence>
<comment type="caution">
    <text evidence="8">The sequence shown here is derived from an EMBL/GenBank/DDBJ whole genome shotgun (WGS) entry which is preliminary data.</text>
</comment>
<accession>A0ABW0U5L6</accession>
<feature type="domain" description="Methyltransferase small" evidence="6">
    <location>
        <begin position="108"/>
        <end position="196"/>
    </location>
</feature>
<comment type="catalytic activity">
    <reaction evidence="4 5">
        <text>L-glutaminyl-[peptide chain release factor] + S-adenosyl-L-methionine = N(5)-methyl-L-glutaminyl-[peptide chain release factor] + S-adenosyl-L-homocysteine + H(+)</text>
        <dbReference type="Rhea" id="RHEA:42896"/>
        <dbReference type="Rhea" id="RHEA-COMP:10271"/>
        <dbReference type="Rhea" id="RHEA-COMP:10272"/>
        <dbReference type="ChEBI" id="CHEBI:15378"/>
        <dbReference type="ChEBI" id="CHEBI:30011"/>
        <dbReference type="ChEBI" id="CHEBI:57856"/>
        <dbReference type="ChEBI" id="CHEBI:59789"/>
        <dbReference type="ChEBI" id="CHEBI:61891"/>
        <dbReference type="EC" id="2.1.1.297"/>
    </reaction>
</comment>
<name>A0ABW0U5L6_9BACI</name>
<keyword evidence="1 5" id="KW-0489">Methyltransferase</keyword>
<keyword evidence="3 5" id="KW-0949">S-adenosyl-L-methionine</keyword>
<evidence type="ECO:0000259" key="6">
    <source>
        <dbReference type="Pfam" id="PF05175"/>
    </source>
</evidence>
<dbReference type="SUPFAM" id="SSF53335">
    <property type="entry name" value="S-adenosyl-L-methionine-dependent methyltransferases"/>
    <property type="match status" value="1"/>
</dbReference>
<dbReference type="EC" id="2.1.1.297" evidence="5"/>
<comment type="similarity">
    <text evidence="5">Belongs to the protein N5-glutamine methyltransferase family. PrmC subfamily.</text>
</comment>
<dbReference type="PANTHER" id="PTHR18895">
    <property type="entry name" value="HEMK METHYLTRANSFERASE"/>
    <property type="match status" value="1"/>
</dbReference>
<feature type="binding site" evidence="5">
    <location>
        <begin position="123"/>
        <end position="127"/>
    </location>
    <ligand>
        <name>S-adenosyl-L-methionine</name>
        <dbReference type="ChEBI" id="CHEBI:59789"/>
    </ligand>
</feature>
<dbReference type="PROSITE" id="PS00092">
    <property type="entry name" value="N6_MTASE"/>
    <property type="match status" value="1"/>
</dbReference>
<evidence type="ECO:0000256" key="2">
    <source>
        <dbReference type="ARBA" id="ARBA00022679"/>
    </source>
</evidence>
<comment type="function">
    <text evidence="5">Methylates the class 1 translation termination release factors RF1/PrfA and RF2/PrfB on the glutamine residue of the universally conserved GGQ motif.</text>
</comment>
<evidence type="ECO:0000256" key="3">
    <source>
        <dbReference type="ARBA" id="ARBA00022691"/>
    </source>
</evidence>
<keyword evidence="2 5" id="KW-0808">Transferase</keyword>
<dbReference type="Gene3D" id="1.10.8.10">
    <property type="entry name" value="DNA helicase RuvA subunit, C-terminal domain"/>
    <property type="match status" value="1"/>
</dbReference>
<evidence type="ECO:0000256" key="4">
    <source>
        <dbReference type="ARBA" id="ARBA00048391"/>
    </source>
</evidence>
<feature type="binding site" evidence="5">
    <location>
        <position position="188"/>
    </location>
    <ligand>
        <name>S-adenosyl-L-methionine</name>
        <dbReference type="ChEBI" id="CHEBI:59789"/>
    </ligand>
</feature>
<dbReference type="CDD" id="cd02440">
    <property type="entry name" value="AdoMet_MTases"/>
    <property type="match status" value="1"/>
</dbReference>
<protein>
    <recommendedName>
        <fullName evidence="5">Release factor glutamine methyltransferase</fullName>
        <shortName evidence="5">RF MTase</shortName>
        <ecNumber evidence="5">2.1.1.297</ecNumber>
    </recommendedName>
    <alternativeName>
        <fullName evidence="5">N5-glutamine methyltransferase PrmC</fullName>
    </alternativeName>
    <alternativeName>
        <fullName evidence="5">Protein-(glutamine-N5) MTase PrmC</fullName>
    </alternativeName>
    <alternativeName>
        <fullName evidence="5">Protein-glutamine N-methyltransferase PrmC</fullName>
    </alternativeName>
</protein>
<dbReference type="PANTHER" id="PTHR18895:SF74">
    <property type="entry name" value="MTRF1L RELEASE FACTOR GLUTAMINE METHYLTRANSFERASE"/>
    <property type="match status" value="1"/>
</dbReference>
<reference evidence="9" key="1">
    <citation type="journal article" date="2019" name="Int. J. Syst. Evol. Microbiol.">
        <title>The Global Catalogue of Microorganisms (GCM) 10K type strain sequencing project: providing services to taxonomists for standard genome sequencing and annotation.</title>
        <authorList>
            <consortium name="The Broad Institute Genomics Platform"/>
            <consortium name="The Broad Institute Genome Sequencing Center for Infectious Disease"/>
            <person name="Wu L."/>
            <person name="Ma J."/>
        </authorList>
    </citation>
    <scope>NUCLEOTIDE SEQUENCE [LARGE SCALE GENOMIC DNA]</scope>
    <source>
        <strain evidence="9">CGMCC 1.15790</strain>
    </source>
</reference>
<dbReference type="Pfam" id="PF17827">
    <property type="entry name" value="PrmC_N"/>
    <property type="match status" value="1"/>
</dbReference>
<dbReference type="InterPro" id="IPR029063">
    <property type="entry name" value="SAM-dependent_MTases_sf"/>
</dbReference>
<dbReference type="GO" id="GO:0032259">
    <property type="term" value="P:methylation"/>
    <property type="evidence" value="ECO:0007669"/>
    <property type="project" value="UniProtKB-KW"/>
</dbReference>
<dbReference type="InterPro" id="IPR007848">
    <property type="entry name" value="Small_mtfrase_dom"/>
</dbReference>
<evidence type="ECO:0000313" key="9">
    <source>
        <dbReference type="Proteomes" id="UP001596143"/>
    </source>
</evidence>
<feature type="binding site" evidence="5">
    <location>
        <begin position="188"/>
        <end position="191"/>
    </location>
    <ligand>
        <name>substrate</name>
    </ligand>
</feature>
<dbReference type="Gene3D" id="3.40.50.150">
    <property type="entry name" value="Vaccinia Virus protein VP39"/>
    <property type="match status" value="1"/>
</dbReference>
<proteinExistence type="inferred from homology"/>